<evidence type="ECO:0000313" key="2">
    <source>
        <dbReference type="Proteomes" id="UP000235746"/>
    </source>
</evidence>
<sequence>MLSIGWSSESEQRRKDLEQNGLSINEAQSCLGMYRTSVYPIATEVADFIFSNWGARMVARLDKESRDILFEIYDSNEKTKSEQSLVTIKGTPFYLGTKLRLKSNHRVGAVINSEGISLNGKVFTSFSSAGTEVTKTSVNGWLCWEYYCTKSSCWLIVDNRRKEYSDEILNGILNQV</sequence>
<reference evidence="2" key="1">
    <citation type="submission" date="2016-07" db="EMBL/GenBank/DDBJ databases">
        <title>Nontailed viruses are major unrecognized killers of bacteria in the ocean.</title>
        <authorList>
            <person name="Kauffman K."/>
            <person name="Hussain F."/>
            <person name="Yang J."/>
            <person name="Arevalo P."/>
            <person name="Brown J."/>
            <person name="Cutler M."/>
            <person name="Kelly L."/>
            <person name="Polz M.F."/>
        </authorList>
    </citation>
    <scope>NUCLEOTIDE SEQUENCE [LARGE SCALE GENOMIC DNA]</scope>
    <source>
        <strain evidence="2">10N.261.51.B8</strain>
    </source>
</reference>
<proteinExistence type="predicted"/>
<accession>A0A2N7IDC4</accession>
<evidence type="ECO:0008006" key="3">
    <source>
        <dbReference type="Google" id="ProtNLM"/>
    </source>
</evidence>
<comment type="caution">
    <text evidence="1">The sequence shown here is derived from an EMBL/GenBank/DDBJ whole genome shotgun (WGS) entry which is preliminary data.</text>
</comment>
<dbReference type="Proteomes" id="UP000235746">
    <property type="component" value="Unassembled WGS sequence"/>
</dbReference>
<dbReference type="AlphaFoldDB" id="A0A2N7IDC4"/>
<dbReference type="RefSeq" id="WP_102578687.1">
    <property type="nucleotide sequence ID" value="NZ_MCYL01000024.1"/>
</dbReference>
<evidence type="ECO:0000313" key="1">
    <source>
        <dbReference type="EMBL" id="PML54979.1"/>
    </source>
</evidence>
<protein>
    <recommendedName>
        <fullName evidence="3">RAMA domain-containing protein</fullName>
    </recommendedName>
</protein>
<dbReference type="EMBL" id="MCYL01000024">
    <property type="protein sequence ID" value="PML54979.1"/>
    <property type="molecule type" value="Genomic_DNA"/>
</dbReference>
<gene>
    <name evidence="1" type="ORF">BCT74_06495</name>
</gene>
<organism evidence="1 2">
    <name type="scientific">Vibrio lentus</name>
    <dbReference type="NCBI Taxonomy" id="136468"/>
    <lineage>
        <taxon>Bacteria</taxon>
        <taxon>Pseudomonadati</taxon>
        <taxon>Pseudomonadota</taxon>
        <taxon>Gammaproteobacteria</taxon>
        <taxon>Vibrionales</taxon>
        <taxon>Vibrionaceae</taxon>
        <taxon>Vibrio</taxon>
    </lineage>
</organism>
<name>A0A2N7IDC4_9VIBR</name>